<evidence type="ECO:0000313" key="3">
    <source>
        <dbReference type="Proteomes" id="UP001139012"/>
    </source>
</evidence>
<sequence length="678" mass="72337">MDRRTFLKSSSAISLLSMFSDTASAFAAKSLSPSVTSLTSSVTTGAPLNNGRSQINLNFLQIGGDFPFLNCLKNAQSWTCIDNSGLADPSLLDSDGYPTSIAHGGVYTVFDVPTQSDRPGNYVITWSGNGTIWCGMSNTLVSGSKTSTSGSGRYVFSTTDSRFVVGISAIGSPRITNLRVFHVNDETALNAGQVFGARFKQRLMEANFGVVRFMNWQAGNTTNVTTWATRKPTSYVFYAGQEFRKSLYAGLTRNVGSAYAVDFPNFRLADKATVIVKFNVSNTTPCTLNVNGTGDINILNHYSAPLSSGNYPIGGTWQSIATLVYDATLNAWIKQGGDAALGSAGLSNGCPPELMVQLCIEIGAHPYFVTPALAIDPATDYMPSLAAYCRANAPSWMVPRFEGPNETWNNASGFYSTAYAKAKATAYGWGPDVHNWYGKVMSVLGQAISAVYAGDRTKYQVLCGVQTALGTSTSGTATCNARLASTRYLAQSAPAQASYTKTAASAWVTHICTAQYFTPSEYGTTQEALDAQAFVAATDPSVKASIAAAYANTANSGSGPYTLARVALMHANWKVWALSFGIKHMCGYEGGYSPDYTSRGTSAVDLLRSASKWAPSVSNLTTINYNNFVGLTDANFVAEFPSCFQLSGRAPSNNAWALLETIYASAPPQWGALVAFNH</sequence>
<gene>
    <name evidence="2" type="ORF">L6637_40685</name>
</gene>
<feature type="chain" id="PRO_5045994837" description="Tat pathway signal sequence domain protein" evidence="1">
    <location>
        <begin position="26"/>
        <end position="678"/>
    </location>
</feature>
<accession>A0ABS9M2R7</accession>
<evidence type="ECO:0000256" key="1">
    <source>
        <dbReference type="SAM" id="SignalP"/>
    </source>
</evidence>
<comment type="caution">
    <text evidence="2">The sequence shown here is derived from an EMBL/GenBank/DDBJ whole genome shotgun (WGS) entry which is preliminary data.</text>
</comment>
<evidence type="ECO:0008006" key="4">
    <source>
        <dbReference type="Google" id="ProtNLM"/>
    </source>
</evidence>
<protein>
    <recommendedName>
        <fullName evidence="4">Tat pathway signal sequence domain protein</fullName>
    </recommendedName>
</protein>
<name>A0ABS9M2R7_9BRAD</name>
<keyword evidence="3" id="KW-1185">Reference proteome</keyword>
<proteinExistence type="predicted"/>
<organism evidence="2 3">
    <name type="scientific">Bradyrhizobium zhengyangense</name>
    <dbReference type="NCBI Taxonomy" id="2911009"/>
    <lineage>
        <taxon>Bacteria</taxon>
        <taxon>Pseudomonadati</taxon>
        <taxon>Pseudomonadota</taxon>
        <taxon>Alphaproteobacteria</taxon>
        <taxon>Hyphomicrobiales</taxon>
        <taxon>Nitrobacteraceae</taxon>
        <taxon>Bradyrhizobium</taxon>
    </lineage>
</organism>
<keyword evidence="1" id="KW-0732">Signal</keyword>
<evidence type="ECO:0000313" key="2">
    <source>
        <dbReference type="EMBL" id="MCG2673212.1"/>
    </source>
</evidence>
<dbReference type="EMBL" id="JAKLUA010000038">
    <property type="protein sequence ID" value="MCG2673212.1"/>
    <property type="molecule type" value="Genomic_DNA"/>
</dbReference>
<dbReference type="RefSeq" id="WP_237874237.1">
    <property type="nucleotide sequence ID" value="NZ_JAKLUA010000038.1"/>
</dbReference>
<dbReference type="Proteomes" id="UP001139012">
    <property type="component" value="Unassembled WGS sequence"/>
</dbReference>
<feature type="signal peptide" evidence="1">
    <location>
        <begin position="1"/>
        <end position="25"/>
    </location>
</feature>
<reference evidence="2" key="1">
    <citation type="submission" date="2022-01" db="EMBL/GenBank/DDBJ databases">
        <title>Genome sequnece data of strain Bradyrhizobium sp. nov.</title>
        <authorList>
            <person name="Zhang J."/>
        </authorList>
    </citation>
    <scope>NUCLEOTIDE SEQUENCE</scope>
    <source>
        <strain evidence="2">WYCCWR 12774</strain>
    </source>
</reference>